<keyword evidence="2" id="KW-1185">Reference proteome</keyword>
<reference evidence="1 2" key="1">
    <citation type="submission" date="2024-06" db="EMBL/GenBank/DDBJ databases">
        <title>The Natural Products Discovery Center: Release of the First 8490 Sequenced Strains for Exploring Actinobacteria Biosynthetic Diversity.</title>
        <authorList>
            <person name="Kalkreuter E."/>
            <person name="Kautsar S.A."/>
            <person name="Yang D."/>
            <person name="Bader C.D."/>
            <person name="Teijaro C.N."/>
            <person name="Fluegel L."/>
            <person name="Davis C.M."/>
            <person name="Simpson J.R."/>
            <person name="Lauterbach L."/>
            <person name="Steele A.D."/>
            <person name="Gui C."/>
            <person name="Meng S."/>
            <person name="Li G."/>
            <person name="Viehrig K."/>
            <person name="Ye F."/>
            <person name="Su P."/>
            <person name="Kiefer A.F."/>
            <person name="Nichols A."/>
            <person name="Cepeda A.J."/>
            <person name="Yan W."/>
            <person name="Fan B."/>
            <person name="Jiang Y."/>
            <person name="Adhikari A."/>
            <person name="Zheng C.-J."/>
            <person name="Schuster L."/>
            <person name="Cowan T.M."/>
            <person name="Smanski M.J."/>
            <person name="Chevrette M.G."/>
            <person name="De Carvalho L.P.S."/>
            <person name="Shen B."/>
        </authorList>
    </citation>
    <scope>NUCLEOTIDE SEQUENCE [LARGE SCALE GENOMIC DNA]</scope>
    <source>
        <strain evidence="1 2">NPDC006286</strain>
    </source>
</reference>
<evidence type="ECO:0008006" key="3">
    <source>
        <dbReference type="Google" id="ProtNLM"/>
    </source>
</evidence>
<dbReference type="RefSeq" id="WP_355667744.1">
    <property type="nucleotide sequence ID" value="NZ_JBEXRX010000160.1"/>
</dbReference>
<protein>
    <recommendedName>
        <fullName evidence="3">N-acetyltransferase</fullName>
    </recommendedName>
</protein>
<gene>
    <name evidence="1" type="ORF">ABZ071_30850</name>
</gene>
<accession>A0ABV2VTU0</accession>
<evidence type="ECO:0000313" key="1">
    <source>
        <dbReference type="EMBL" id="MEU0156213.1"/>
    </source>
</evidence>
<sequence>MNTPVRQAGPGDVAAATALLVDALQQDPVAQWLVPDPSERPDVLHRLLAVEVDHAVETGHVYVTLDWSAIAVWRRHDLNADRWALSDYHLTTFAGRSTNRFAQLNAAVRRYGSAAPHHWLSWLAVHPDYGYHVAGDLLAQHHRVVDAVGHPAHGVVTTEAARDLLGEHRYHAGLPLELPGGPSLWPVTRASRPIRSSSSG</sequence>
<organism evidence="1 2">
    <name type="scientific">Micromonospora fulviviridis</name>
    <dbReference type="NCBI Taxonomy" id="47860"/>
    <lineage>
        <taxon>Bacteria</taxon>
        <taxon>Bacillati</taxon>
        <taxon>Actinomycetota</taxon>
        <taxon>Actinomycetes</taxon>
        <taxon>Micromonosporales</taxon>
        <taxon>Micromonosporaceae</taxon>
        <taxon>Micromonospora</taxon>
    </lineage>
</organism>
<dbReference type="Proteomes" id="UP001550348">
    <property type="component" value="Unassembled WGS sequence"/>
</dbReference>
<name>A0ABV2VTU0_9ACTN</name>
<dbReference type="Gene3D" id="3.40.630.30">
    <property type="match status" value="1"/>
</dbReference>
<proteinExistence type="predicted"/>
<dbReference type="EMBL" id="JBEXRX010000160">
    <property type="protein sequence ID" value="MEU0156213.1"/>
    <property type="molecule type" value="Genomic_DNA"/>
</dbReference>
<comment type="caution">
    <text evidence="1">The sequence shown here is derived from an EMBL/GenBank/DDBJ whole genome shotgun (WGS) entry which is preliminary data.</text>
</comment>
<evidence type="ECO:0000313" key="2">
    <source>
        <dbReference type="Proteomes" id="UP001550348"/>
    </source>
</evidence>